<dbReference type="AlphaFoldDB" id="A0A3E3IV67"/>
<accession>A0A3E3IV67</accession>
<comment type="caution">
    <text evidence="1">The sequence shown here is derived from an EMBL/GenBank/DDBJ whole genome shotgun (WGS) entry which is preliminary data.</text>
</comment>
<dbReference type="EMBL" id="QVLU01000012">
    <property type="protein sequence ID" value="RGE70998.1"/>
    <property type="molecule type" value="Genomic_DNA"/>
</dbReference>
<proteinExistence type="predicted"/>
<evidence type="ECO:0000313" key="2">
    <source>
        <dbReference type="Proteomes" id="UP000261166"/>
    </source>
</evidence>
<protein>
    <submittedName>
        <fullName evidence="1">Uncharacterized protein</fullName>
    </submittedName>
</protein>
<organism evidence="1 2">
    <name type="scientific">Eisenbergiella massiliensis</name>
    <dbReference type="NCBI Taxonomy" id="1720294"/>
    <lineage>
        <taxon>Bacteria</taxon>
        <taxon>Bacillati</taxon>
        <taxon>Bacillota</taxon>
        <taxon>Clostridia</taxon>
        <taxon>Lachnospirales</taxon>
        <taxon>Lachnospiraceae</taxon>
        <taxon>Eisenbergiella</taxon>
    </lineage>
</organism>
<sequence length="204" mass="21531">MSIVSGYKKFKKYILTSSGFQLVSHWTNANTLQFDDGKTAQAKLGAIDGISSSKDSSSDKIAASTKLVSELNSNLNGYKFGKTTDGKPGYIPPGGADTVIPFNNLTDIKFKLIATDAATVTGYSIYVVTSSSMQIHQGSTVPSVNDVKPSFTGQSSLLSYEGFRYGSGPGGVYGCGIYVAQKESDITFSSGNRGNINLILGGFI</sequence>
<name>A0A3E3IV67_9FIRM</name>
<dbReference type="RefSeq" id="WP_117530992.1">
    <property type="nucleotide sequence ID" value="NZ_QVLU01000012.1"/>
</dbReference>
<reference evidence="1 2" key="1">
    <citation type="submission" date="2018-08" db="EMBL/GenBank/DDBJ databases">
        <title>A genome reference for cultivated species of the human gut microbiota.</title>
        <authorList>
            <person name="Zou Y."/>
            <person name="Xue W."/>
            <person name="Luo G."/>
        </authorList>
    </citation>
    <scope>NUCLEOTIDE SEQUENCE [LARGE SCALE GENOMIC DNA]</scope>
    <source>
        <strain evidence="1 2">AF26-4BH</strain>
    </source>
</reference>
<dbReference type="Proteomes" id="UP000261166">
    <property type="component" value="Unassembled WGS sequence"/>
</dbReference>
<evidence type="ECO:0000313" key="1">
    <source>
        <dbReference type="EMBL" id="RGE70998.1"/>
    </source>
</evidence>
<dbReference type="OrthoDB" id="2067460at2"/>
<gene>
    <name evidence="1" type="ORF">DWY69_14205</name>
</gene>